<comment type="caution">
    <text evidence="3">The sequence shown here is derived from an EMBL/GenBank/DDBJ whole genome shotgun (WGS) entry which is preliminary data.</text>
</comment>
<organism evidence="3 4">
    <name type="scientific">Chlorella ohadii</name>
    <dbReference type="NCBI Taxonomy" id="2649997"/>
    <lineage>
        <taxon>Eukaryota</taxon>
        <taxon>Viridiplantae</taxon>
        <taxon>Chlorophyta</taxon>
        <taxon>core chlorophytes</taxon>
        <taxon>Trebouxiophyceae</taxon>
        <taxon>Chlorellales</taxon>
        <taxon>Chlorellaceae</taxon>
        <taxon>Chlorella clade</taxon>
        <taxon>Chlorella</taxon>
    </lineage>
</organism>
<feature type="region of interest" description="Disordered" evidence="1">
    <location>
        <begin position="128"/>
        <end position="174"/>
    </location>
</feature>
<accession>A0AAD5DPA3</accession>
<evidence type="ECO:0000256" key="1">
    <source>
        <dbReference type="SAM" id="MobiDB-lite"/>
    </source>
</evidence>
<dbReference type="Proteomes" id="UP001205105">
    <property type="component" value="Unassembled WGS sequence"/>
</dbReference>
<reference evidence="3" key="1">
    <citation type="submission" date="2020-11" db="EMBL/GenBank/DDBJ databases">
        <title>Chlorella ohadii genome sequencing and assembly.</title>
        <authorList>
            <person name="Murik O."/>
            <person name="Treves H."/>
            <person name="Kedem I."/>
            <person name="Shotland Y."/>
            <person name="Kaplan A."/>
        </authorList>
    </citation>
    <scope>NUCLEOTIDE SEQUENCE</scope>
    <source>
        <strain evidence="3">1</strain>
    </source>
</reference>
<proteinExistence type="predicted"/>
<keyword evidence="4" id="KW-1185">Reference proteome</keyword>
<dbReference type="AlphaFoldDB" id="A0AAD5DPA3"/>
<evidence type="ECO:0008006" key="5">
    <source>
        <dbReference type="Google" id="ProtNLM"/>
    </source>
</evidence>
<sequence length="275" mass="31150">MMKKALLLLALLACATFAAGRRELKITVGQEISQCMKKAGGICGIYKVGKKSDDRAFYNRCEFACYNAEIGNWHIAYRFELSEACKKEWQKDGTFSEQCKKRCHPDKSVTANPHCGPWVGQTTWRQVKAASRGRRGKPKEASEAPKIELKEEPPASPGSALPPSGAVPPWEKDGARQMVGDGLDELRARVKAHAELYLSDEVDWSWRLAEVQQHLEEEEANWLRNFEEAEKSGDIGEMDEAAELWKEAAELLELLRQDPDEFVRQHGYDYDIYDV</sequence>
<evidence type="ECO:0000256" key="2">
    <source>
        <dbReference type="SAM" id="SignalP"/>
    </source>
</evidence>
<feature type="chain" id="PRO_5042130491" description="WSC domain-containing protein" evidence="2">
    <location>
        <begin position="21"/>
        <end position="275"/>
    </location>
</feature>
<keyword evidence="2" id="KW-0732">Signal</keyword>
<feature type="signal peptide" evidence="2">
    <location>
        <begin position="1"/>
        <end position="20"/>
    </location>
</feature>
<name>A0AAD5DPA3_9CHLO</name>
<evidence type="ECO:0000313" key="4">
    <source>
        <dbReference type="Proteomes" id="UP001205105"/>
    </source>
</evidence>
<feature type="compositionally biased region" description="Low complexity" evidence="1">
    <location>
        <begin position="157"/>
        <end position="169"/>
    </location>
</feature>
<gene>
    <name evidence="3" type="ORF">COHA_006234</name>
</gene>
<dbReference type="EMBL" id="JADXDR010000086">
    <property type="protein sequence ID" value="KAI7840028.1"/>
    <property type="molecule type" value="Genomic_DNA"/>
</dbReference>
<evidence type="ECO:0000313" key="3">
    <source>
        <dbReference type="EMBL" id="KAI7840028.1"/>
    </source>
</evidence>
<feature type="compositionally biased region" description="Basic and acidic residues" evidence="1">
    <location>
        <begin position="138"/>
        <end position="153"/>
    </location>
</feature>
<protein>
    <recommendedName>
        <fullName evidence="5">WSC domain-containing protein</fullName>
    </recommendedName>
</protein>